<accession>A0A7G7CRI2</accession>
<name>A0A7G7CRI2_9CORY</name>
<keyword evidence="1" id="KW-0808">Transferase</keyword>
<dbReference type="EMBL" id="CP059404">
    <property type="protein sequence ID" value="QNE90198.1"/>
    <property type="molecule type" value="Genomic_DNA"/>
</dbReference>
<keyword evidence="2" id="KW-1185">Reference proteome</keyword>
<dbReference type="AlphaFoldDB" id="A0A7G7CRI2"/>
<dbReference type="KEGG" id="cik:H0194_04230"/>
<dbReference type="Proteomes" id="UP000515743">
    <property type="component" value="Chromosome"/>
</dbReference>
<proteinExistence type="predicted"/>
<gene>
    <name evidence="1" type="ORF">H0194_04230</name>
</gene>
<protein>
    <submittedName>
        <fullName evidence="1">GNAT family N-acetyltransferase</fullName>
    </submittedName>
</protein>
<evidence type="ECO:0000313" key="2">
    <source>
        <dbReference type="Proteomes" id="UP000515743"/>
    </source>
</evidence>
<sequence>MSRIFRSDEVAIGDRVVCRRSFGAPPNVTHSDVIGHVTALAPLTIRPQEVGGYPSALEEVAIPAEQVQIIKKLSPRMIRNSDIRRVEQALADAAVRESGVPAAADGVDAAEWTANGQWLLGPHAAVPLGRAAGFEPVPEDEIIAHYVAQGLTPALVMPERIGKPAERLLNSGRWQAGREQLVFVPADHVGERAAPHAAPDSGEAEPEARVVDKHDATPELLTGALADFLEHHRRVILTFVGAVPEAGHSDAAGDNPNASGK</sequence>
<organism evidence="1 2">
    <name type="scientific">Corynebacterium incognita</name>
    <dbReference type="NCBI Taxonomy" id="2754725"/>
    <lineage>
        <taxon>Bacteria</taxon>
        <taxon>Bacillati</taxon>
        <taxon>Actinomycetota</taxon>
        <taxon>Actinomycetes</taxon>
        <taxon>Mycobacteriales</taxon>
        <taxon>Corynebacteriaceae</taxon>
        <taxon>Corynebacterium</taxon>
    </lineage>
</organism>
<dbReference type="GO" id="GO:0016740">
    <property type="term" value="F:transferase activity"/>
    <property type="evidence" value="ECO:0007669"/>
    <property type="project" value="UniProtKB-KW"/>
</dbReference>
<dbReference type="RefSeq" id="WP_185176571.1">
    <property type="nucleotide sequence ID" value="NZ_CP059404.1"/>
</dbReference>
<evidence type="ECO:0000313" key="1">
    <source>
        <dbReference type="EMBL" id="QNE90198.1"/>
    </source>
</evidence>
<reference evidence="1 2" key="1">
    <citation type="submission" date="2020-07" db="EMBL/GenBank/DDBJ databases">
        <title>Complete genome and description of Corynebacterium incognita strain Marseille-Q3630 sp. nov.</title>
        <authorList>
            <person name="Boxberger M."/>
        </authorList>
    </citation>
    <scope>NUCLEOTIDE SEQUENCE [LARGE SCALE GENOMIC DNA]</scope>
    <source>
        <strain evidence="1 2">Marseille-Q3630</strain>
    </source>
</reference>